<feature type="region of interest" description="Disordered" evidence="10">
    <location>
        <begin position="2816"/>
        <end position="2838"/>
    </location>
</feature>
<dbReference type="InterPro" id="IPR003593">
    <property type="entry name" value="AAA+_ATPase"/>
</dbReference>
<evidence type="ECO:0000256" key="10">
    <source>
        <dbReference type="SAM" id="MobiDB-lite"/>
    </source>
</evidence>
<dbReference type="FunFam" id="3.40.50.300:FF:000142">
    <property type="entry name" value="Midasin"/>
    <property type="match status" value="1"/>
</dbReference>
<protein>
    <recommendedName>
        <fullName evidence="4">Midasin</fullName>
    </recommendedName>
    <alternativeName>
        <fullName evidence="9">MIDAS-containing protein</fullName>
    </alternativeName>
</protein>
<gene>
    <name evidence="12" type="ORF">WJX84_012402</name>
</gene>
<feature type="domain" description="AAA+ ATPase" evidence="11">
    <location>
        <begin position="1320"/>
        <end position="1589"/>
    </location>
</feature>
<dbReference type="PANTHER" id="PTHR48103">
    <property type="entry name" value="MIDASIN-RELATED"/>
    <property type="match status" value="1"/>
</dbReference>
<feature type="compositionally biased region" description="Acidic residues" evidence="10">
    <location>
        <begin position="4079"/>
        <end position="4089"/>
    </location>
</feature>
<keyword evidence="5" id="KW-0547">Nucleotide-binding</keyword>
<dbReference type="EMBL" id="JALJOV010000589">
    <property type="protein sequence ID" value="KAK9862555.1"/>
    <property type="molecule type" value="Genomic_DNA"/>
</dbReference>
<feature type="compositionally biased region" description="Acidic residues" evidence="10">
    <location>
        <begin position="4102"/>
        <end position="4113"/>
    </location>
</feature>
<feature type="domain" description="AAA+ ATPase" evidence="11">
    <location>
        <begin position="994"/>
        <end position="1149"/>
    </location>
</feature>
<dbReference type="Pfam" id="PF17865">
    <property type="entry name" value="AAA_lid_5"/>
    <property type="match status" value="1"/>
</dbReference>
<dbReference type="Pfam" id="PF17867">
    <property type="entry name" value="AAA_lid_7"/>
    <property type="match status" value="2"/>
</dbReference>
<feature type="domain" description="AAA+ ATPase" evidence="11">
    <location>
        <begin position="258"/>
        <end position="403"/>
    </location>
</feature>
<name>A0AAW1SZA5_9CHLO</name>
<accession>A0AAW1SZA5</accession>
<evidence type="ECO:0000256" key="9">
    <source>
        <dbReference type="ARBA" id="ARBA00077000"/>
    </source>
</evidence>
<evidence type="ECO:0000256" key="5">
    <source>
        <dbReference type="ARBA" id="ARBA00022741"/>
    </source>
</evidence>
<evidence type="ECO:0000256" key="4">
    <source>
        <dbReference type="ARBA" id="ARBA00017143"/>
    </source>
</evidence>
<feature type="non-terminal residue" evidence="12">
    <location>
        <position position="4143"/>
    </location>
</feature>
<keyword evidence="6" id="KW-0067">ATP-binding</keyword>
<feature type="domain" description="AAA+ ATPase" evidence="11">
    <location>
        <begin position="564"/>
        <end position="798"/>
    </location>
</feature>
<evidence type="ECO:0000256" key="8">
    <source>
        <dbReference type="ARBA" id="ARBA00023242"/>
    </source>
</evidence>
<evidence type="ECO:0000259" key="11">
    <source>
        <dbReference type="SMART" id="SM00382"/>
    </source>
</evidence>
<dbReference type="InterPro" id="IPR040848">
    <property type="entry name" value="AAA_lid_7"/>
</dbReference>
<feature type="region of interest" description="Disordered" evidence="10">
    <location>
        <begin position="3267"/>
        <end position="3287"/>
    </location>
</feature>
<keyword evidence="7" id="KW-0143">Chaperone</keyword>
<dbReference type="FunFam" id="3.40.50.300:FF:001384">
    <property type="entry name" value="Midasin"/>
    <property type="match status" value="1"/>
</dbReference>
<feature type="compositionally biased region" description="Acidic residues" evidence="10">
    <location>
        <begin position="4009"/>
        <end position="4023"/>
    </location>
</feature>
<feature type="compositionally biased region" description="Basic and acidic residues" evidence="10">
    <location>
        <begin position="3978"/>
        <end position="3994"/>
    </location>
</feature>
<feature type="compositionally biased region" description="Basic and acidic residues" evidence="10">
    <location>
        <begin position="3858"/>
        <end position="3872"/>
    </location>
</feature>
<dbReference type="GO" id="GO:0005654">
    <property type="term" value="C:nucleoplasm"/>
    <property type="evidence" value="ECO:0007669"/>
    <property type="project" value="UniProtKB-SubCell"/>
</dbReference>
<feature type="region of interest" description="Disordered" evidence="10">
    <location>
        <begin position="3857"/>
        <end position="3885"/>
    </location>
</feature>
<evidence type="ECO:0000256" key="6">
    <source>
        <dbReference type="ARBA" id="ARBA00022840"/>
    </source>
</evidence>
<dbReference type="GO" id="GO:0016887">
    <property type="term" value="F:ATP hydrolysis activity"/>
    <property type="evidence" value="ECO:0007669"/>
    <property type="project" value="InterPro"/>
</dbReference>
<dbReference type="FunFam" id="3.40.50.300:FF:001368">
    <property type="entry name" value="Midasin"/>
    <property type="match status" value="1"/>
</dbReference>
<dbReference type="GO" id="GO:0005730">
    <property type="term" value="C:nucleolus"/>
    <property type="evidence" value="ECO:0007669"/>
    <property type="project" value="UniProtKB-SubCell"/>
</dbReference>
<dbReference type="GO" id="GO:0005524">
    <property type="term" value="F:ATP binding"/>
    <property type="evidence" value="ECO:0007669"/>
    <property type="project" value="UniProtKB-KW"/>
</dbReference>
<dbReference type="InterPro" id="IPR011704">
    <property type="entry name" value="ATPase_dyneun-rel_AAA"/>
</dbReference>
<evidence type="ECO:0000256" key="7">
    <source>
        <dbReference type="ARBA" id="ARBA00023186"/>
    </source>
</evidence>
<evidence type="ECO:0000256" key="3">
    <source>
        <dbReference type="ARBA" id="ARBA00007188"/>
    </source>
</evidence>
<feature type="compositionally biased region" description="Polar residues" evidence="10">
    <location>
        <begin position="4123"/>
        <end position="4134"/>
    </location>
</feature>
<feature type="region of interest" description="Disordered" evidence="10">
    <location>
        <begin position="3903"/>
        <end position="4143"/>
    </location>
</feature>
<dbReference type="GO" id="GO:0000027">
    <property type="term" value="P:ribosomal large subunit assembly"/>
    <property type="evidence" value="ECO:0007669"/>
    <property type="project" value="InterPro"/>
</dbReference>
<dbReference type="Proteomes" id="UP001485043">
    <property type="component" value="Unassembled WGS sequence"/>
</dbReference>
<sequence length="4143" mass="445645">MEGHWLLLDEINLAPPEALECIAGLLESKDAGLTLSERGDASTMQRSPNFRLLAAMNPATDAGKRALPTLLRSRFTELWVSEPSAREDLEALVASYLKDSGCQQPVSSIVNFYLAVKADAAAGSLQDGSGTKPSYNLRTLCRALEYARFAVPMYGSQRSLYDGCVMAFQTQLHPNTVPHLDRLLQHHLLPAGTNMKGLMRAPGKPRDGEYILFDHFWIELGPLPPTSAQIPGGQGPTFVITPTMKIHLQKLARAMLLRKYPILLQGPTSSGKTSLVGYLAAQTGHQLTRINNHEGTDLQEYLGSSVPDAQGRLAFQEGPLVRALREGHWVVLDELNLAPSDVLEALNRLLDDNRELFVPELQETIKSHPHFMLFATQNPPGLYGGRKVLSRAFRSRFLELHVDDIPNHELSTILEQRCAIAPSYARKLVDVMQELQRRRQVSNVFAGKRGFITARDLFKWAERQPAGPQAFAEEGYLLLGERLRTPAEQSDVQQALEATWRVKLDMPLLYQQEGQAPFEALQAHANQVPTLAQGDSALQSTAAGIVWTPSMRRMYTLLDRCWKHSEPALLIGETGTGKTTVCQLVAHMRSQSLVIVNCNQHTEASDFLGSYRPTRDRQSAVVAFQEAFRAAKANRLMQSWRGAPLQPPAVPTGSTLMATADQAAQLLAALLKAGPASLDTGVARELQNAVQVMQAMAAAVRAPFAWVDGPLIIAMKLGHTILLDEINLAEDAVLERLNSVLESGRTITLSEKGGEVVVAASGFRIVATMNPGGDYGKRELSPALSNRFTQIWVPSVQNGDELRAILESRMSGIAEAPTLAGWMLEFWQFLQEKGSSVGLSLTVRDLLAWVAFMQEAVHGLSGQGAFVHGAFLVFIDGIGTGLGVSSQVSQDFRQACCEFLMQRLPSECSQIVQAASGQLLAEASGPLIHDGDMEMNPESSQALGVFPAATRWGIPPFFVERGPKPISPGGGDTFDFRAPTTSRNAMRVLRALQVRKSILLEGSPGVGKTALVSALARAAGHVLVRINLSEQTDMMHLLGADLPVEDGSPGEFAWSDGPLLAAMKAGQWVLLDEINLAGQSVLEGLNALLDHRREVFLPDLGITVRCPMSFRLFAAQNPLQEGGGRKGLPKSFLNRFTRVQVELLHSKDLLFIAGSLHPELPAALLDQMVQFMTLMHHGANIARVFASSGGPFEFNLRDLLRWCSLACAALPSLPARMETVSEAAMLISIAHFAQLLFVDRMRTPADRQHVIECFATAFGTSMLSATPSRPCHVALTPQGLQLGWAVLPRALLAGSEAPSDLQLLRSQLPWLEGLGHCAHNQLPALLVGGRASGKTAAVQTLAALCGQPLIQIALNGSSDTSDLLGGFEQASMGHRLQGLEQRAGRLLRTSIADMLAQEPADAQGLPQRLDCASRVAEAWARLQAMQGGSDGPPAEATVQHLARLQEVLSALQACFAQLPAEHGHAAMTDALQAQAAQLQATVGQQAAAQSAGRFEWVDGPLTRAIEHGSWVLLEDANLCNPTVLDRLNALLEPGGELFLNERGDVDGSPRVVQPHPNFRLFLTMDPRQGEVSRAMRNRAVELFLLPQSPNQMMGTADSNAAAMLATEGVAESSVMHRLLRAHGLLAEHARTVHRHGPTDRDLRNLAALTRSLVERGWSLQSALHASWHQVYVNGIGMQAFSDKARTIFNEQLQQTSTSNQAADQGALADPATWYLPAPLQSFMYSSWQQAVLQGLSPLLMYLARACGSANNNHADPAHPTLRMQQHGKRRKQDADTAMTDALRDSSTGPLLGLYASLPAGWLEALSQLSSPGFGQADGKQSAHQLHEQLQRAWSAVGCLLESVDPHLQPVLEAYLRTLAATCKEPSPASLTVAEGLLTFAAQALMPPSDSSAVPLLLELQQTATATMDASGTAAVGAATSLPPLMLATAVTASEDGHAARLAGAILTTMQTQQLQVVAARFRAFQRIEMMQQARATILTSVEDAFGKHSDGADTVPHLSMLQQSARRFKHPEVARRTRADTPAIDALFAAMTASYKIHTTVTSLGDHGWDEQFIALAEELWHCHVACWRCSHGGPGPLAVPQACTRSTEELTFAWLRLLRCIRKLAALPGRTEGALAAAIQPQQDALEAMSASLGVAGGLPPKPLLWKHAGHPPMAPTIKLAETLLRVQQLCGISGATGAVQEEMLLDLTHPGGPATSPHDIKLLIAFNPSLRQHLLDGLGLCYIACQPPSSHSDGLPPHAAVSEAPFSQMALKPSSQLGSQTSRASRPAAGGGIAEQPGSLSSPSLLDAQSSARQIEQDLRGAIRATLEGAMTQMGSELGAGEKMSSAAVENFSANEILVGAVQELAQPLTWFQGLESWHQQHAVVASAFQASPLGKTTQEFLGSSITAKWTGQPAQDIGSLVGFHLLAWHDQQDDKNPGLRTAIIHEALFRWHQASWMCAARQLYRLCSGSESLGVLGGVRQVADDWRLLAALLSQLIRAHIPSLPLEQQTPVHDICSWLLSSWTFQPADRKQSEQALSTLTTALISTSHSTFSSLLQPLLIPCLHILLSPPSPAPLKGAGSDERASAAAIAAAAEAAAARGKVWSMLGLMRLHLVMPPGGGQDPARKPALKAAFLSGTARDVFQPELEVREMYQKLPLGPDGAPAILMLDTKLRQLQGKISQLDRQAIPRPEPSQYGAIEAELGRFAGSLGAVLRISTLLDRLEHMKSQGQESSALHEAVAWQQNAGAWAEGVLERFPLYTDLLQPVALAVYEIRAGLAMVVAAVQQQMQHQQLAVQSDLAVSLMALPISSSGASLVWEEVKESQRARAEEEAELFKSKQQPGPPRTDEEEDEADFRQQFPDHGQAFADVAEMDSDESMLTVPDKPLVTVPDKTLVADVIADSSAAKDLVHGKLLVNLIDLHERIFVDQTGASAEAWRSGRRHCYDLAAGLFSQGGSPLPASLDGQTLLGHLLHICQQATDLHAPPADSKGPKGVDVQEAQLAEMGLLEDPVGRMLQWVVQLLADWPDNPLLMQLKAICQRLLELPVSLPLKTAMTGLELLLGQAHLWDDTAAKHVSLSEQLRPLEGLAGRWRRLELASWHGILDRAAVRHAQGAAQSWFHLYQMMDHAMQGTSKADQEAFRLLSSSAEDFMQTSTLGEYAMRLRLINSFRWHAQARAASGVEQAGALATTLGNVHAYYSQFRPQVQAAIDSAMKELEKQLQDFVKLAKWEDRGYYSLQMATEKSQRQLHRLSRRAEQALRQAAANILADASAAMGFPDLSAPDDVLPKSGSSADKETALPCSRRDPADGLLDYMAALSGIGAGAETSSAPAGRPGTAALGMRQQELPHLATKLQQVLGASTSLGSEASAPGAEGIDALASTAAERALELRDQTTKRARPLKKKALTDFLKALLALGISRNRSAVPAERRGAHSWFAEAAPPAGLQPLLQPSLVPGLTAMMIGDASCLWAKADAYYFRSVARLQRLLRVAETPHQDISAREVEVSVHSCEHLLYIQQNQRAMLSSLCQSQAQLNAHAGLAAEFVLTGANDDSASLACLPPQAASREWLEQLAGGLRALQLVTRDLQLVAAAASDAESNAEAHSKLQDTANGLQRLHGRVSALALEVAGHQERKSGSNAALISLSTVGMLMAVSQELTDMSLELKKDGPLHQLPVSAPGFSKAHSVLLALVQQCCKSKSRIIACAPGSASSTASGTASGPTSQAEAAASTFSQELELIIEKVLLWAQALHRPNVATHSSEGAEVAGEAETVRIQAGSHNLAAQLQPERVASINSHLRSLCRHASILGDCLDPAGKARAAEAAQQLTLLAPLLSEMATAHRKLALQYLGLHKASTKLGYVTTSLLAGVIASGFCTAESKDDGEQGDSRTKETSGTGLGEGDTTGAKDITEEIENEDQLLGAQAKDKPDEPQAQPQQQPPEQGKGVEMQEDFDGALEDMPEGEEEGEQGSDADDQEDAEGEDRLDQTMGDVGDEGEVVDERLWGKDDKPEDPSAGKETLQSTKPLQGEQEGEMEYQAGQEDEQPQGPQPKPQAGQPAKEAAGDGEGPEEDGLDDAEGDDGPVNDQQAQAQHQLQPTQQEDLDLPDDMELDGGPGDQEGHEEGPEDGLDAEAETEEGKGEPGDPSQQPFPEQSVTEGPEPELAA</sequence>
<evidence type="ECO:0000313" key="12">
    <source>
        <dbReference type="EMBL" id="KAK9862555.1"/>
    </source>
</evidence>
<dbReference type="Gene3D" id="3.40.50.300">
    <property type="entry name" value="P-loop containing nucleotide triphosphate hydrolases"/>
    <property type="match status" value="6"/>
</dbReference>
<comment type="caution">
    <text evidence="12">The sequence shown here is derived from an EMBL/GenBank/DDBJ whole genome shotgun (WGS) entry which is preliminary data.</text>
</comment>
<evidence type="ECO:0000256" key="1">
    <source>
        <dbReference type="ARBA" id="ARBA00004604"/>
    </source>
</evidence>
<dbReference type="SMART" id="SM00382">
    <property type="entry name" value="AAA"/>
    <property type="match status" value="4"/>
</dbReference>
<feature type="compositionally biased region" description="Polar residues" evidence="10">
    <location>
        <begin position="2280"/>
        <end position="2293"/>
    </location>
</feature>
<organism evidence="12 13">
    <name type="scientific">Apatococcus fuscideae</name>
    <dbReference type="NCBI Taxonomy" id="2026836"/>
    <lineage>
        <taxon>Eukaryota</taxon>
        <taxon>Viridiplantae</taxon>
        <taxon>Chlorophyta</taxon>
        <taxon>core chlorophytes</taxon>
        <taxon>Trebouxiophyceae</taxon>
        <taxon>Chlorellales</taxon>
        <taxon>Chlorellaceae</taxon>
        <taxon>Apatococcus</taxon>
    </lineage>
</organism>
<dbReference type="PANTHER" id="PTHR48103:SF2">
    <property type="entry name" value="MIDASIN"/>
    <property type="match status" value="1"/>
</dbReference>
<keyword evidence="8" id="KW-0539">Nucleus</keyword>
<feature type="compositionally biased region" description="Polar residues" evidence="10">
    <location>
        <begin position="2255"/>
        <end position="2266"/>
    </location>
</feature>
<dbReference type="GO" id="GO:0000055">
    <property type="term" value="P:ribosomal large subunit export from nucleus"/>
    <property type="evidence" value="ECO:0007669"/>
    <property type="project" value="TreeGrafter"/>
</dbReference>
<comment type="similarity">
    <text evidence="3">Belongs to the midasin family.</text>
</comment>
<feature type="region of interest" description="Disordered" evidence="10">
    <location>
        <begin position="2252"/>
        <end position="2293"/>
    </location>
</feature>
<dbReference type="Pfam" id="PF07728">
    <property type="entry name" value="AAA_5"/>
    <property type="match status" value="5"/>
</dbReference>
<dbReference type="InterPro" id="IPR041190">
    <property type="entry name" value="Midasin_AAA_lid_5"/>
</dbReference>
<evidence type="ECO:0000256" key="2">
    <source>
        <dbReference type="ARBA" id="ARBA00004642"/>
    </source>
</evidence>
<feature type="compositionally biased region" description="Basic and acidic residues" evidence="10">
    <location>
        <begin position="3277"/>
        <end position="3287"/>
    </location>
</feature>
<dbReference type="CDD" id="cd00009">
    <property type="entry name" value="AAA"/>
    <property type="match status" value="1"/>
</dbReference>
<feature type="region of interest" description="Disordered" evidence="10">
    <location>
        <begin position="1752"/>
        <end position="1778"/>
    </location>
</feature>
<feature type="compositionally biased region" description="Low complexity" evidence="10">
    <location>
        <begin position="4065"/>
        <end position="4078"/>
    </location>
</feature>
<feature type="compositionally biased region" description="Low complexity" evidence="10">
    <location>
        <begin position="3911"/>
        <end position="3922"/>
    </location>
</feature>
<evidence type="ECO:0000313" key="13">
    <source>
        <dbReference type="Proteomes" id="UP001485043"/>
    </source>
</evidence>
<dbReference type="GO" id="GO:0030687">
    <property type="term" value="C:preribosome, large subunit precursor"/>
    <property type="evidence" value="ECO:0007669"/>
    <property type="project" value="TreeGrafter"/>
</dbReference>
<feature type="compositionally biased region" description="Acidic residues" evidence="10">
    <location>
        <begin position="3928"/>
        <end position="3962"/>
    </location>
</feature>
<reference evidence="12 13" key="1">
    <citation type="journal article" date="2024" name="Nat. Commun.">
        <title>Phylogenomics reveals the evolutionary origins of lichenization in chlorophyte algae.</title>
        <authorList>
            <person name="Puginier C."/>
            <person name="Libourel C."/>
            <person name="Otte J."/>
            <person name="Skaloud P."/>
            <person name="Haon M."/>
            <person name="Grisel S."/>
            <person name="Petersen M."/>
            <person name="Berrin J.G."/>
            <person name="Delaux P.M."/>
            <person name="Dal Grande F."/>
            <person name="Keller J."/>
        </authorList>
    </citation>
    <scope>NUCLEOTIDE SEQUENCE [LARGE SCALE GENOMIC DNA]</scope>
    <source>
        <strain evidence="12 13">SAG 2523</strain>
    </source>
</reference>
<dbReference type="PIRSF" id="PIRSF010340">
    <property type="entry name" value="Midasin"/>
    <property type="match status" value="1"/>
</dbReference>
<dbReference type="InterPro" id="IPR027417">
    <property type="entry name" value="P-loop_NTPase"/>
</dbReference>
<keyword evidence="13" id="KW-1185">Reference proteome</keyword>
<dbReference type="InterPro" id="IPR012099">
    <property type="entry name" value="Midasin"/>
</dbReference>
<comment type="subcellular location">
    <subcellularLocation>
        <location evidence="1">Nucleus</location>
        <location evidence="1">Nucleolus</location>
    </subcellularLocation>
    <subcellularLocation>
        <location evidence="2">Nucleus</location>
        <location evidence="2">Nucleoplasm</location>
    </subcellularLocation>
</comment>
<proteinExistence type="inferred from homology"/>
<dbReference type="SUPFAM" id="SSF52540">
    <property type="entry name" value="P-loop containing nucleoside triphosphate hydrolases"/>
    <property type="match status" value="5"/>
</dbReference>
<feature type="compositionally biased region" description="Acidic residues" evidence="10">
    <location>
        <begin position="4045"/>
        <end position="4061"/>
    </location>
</feature>